<sequence precursor="true">MTSTLLLLTVLTSLFVLNVFVGGYPIPCHERGRAWGNWTGRRRNHKSQ</sequence>
<name>F3Z238_DESAF</name>
<dbReference type="KEGG" id="daf:Desaf_2939"/>
<organism evidence="1 2">
    <name type="scientific">Desulfocurvibacter africanus subsp. africanus str. Walvis Bay</name>
    <dbReference type="NCBI Taxonomy" id="690850"/>
    <lineage>
        <taxon>Bacteria</taxon>
        <taxon>Pseudomonadati</taxon>
        <taxon>Thermodesulfobacteriota</taxon>
        <taxon>Desulfovibrionia</taxon>
        <taxon>Desulfovibrionales</taxon>
        <taxon>Desulfovibrionaceae</taxon>
        <taxon>Desulfocurvibacter</taxon>
    </lineage>
</organism>
<dbReference type="AlphaFoldDB" id="F3Z238"/>
<dbReference type="STRING" id="690850.Desaf_2939"/>
<gene>
    <name evidence="1" type="ORF">Desaf_2939</name>
</gene>
<dbReference type="HOGENOM" id="CLU_3151988_0_0_7"/>
<reference evidence="1 2" key="1">
    <citation type="journal article" date="2011" name="J. Bacteriol.">
        <title>Genome sequence of the mercury-methylating and pleomorphic Desulfovibrio africanus Strain Walvis Bay.</title>
        <authorList>
            <person name="Brown S.D."/>
            <person name="Wall J.D."/>
            <person name="Kucken A.M."/>
            <person name="Gilmour C.C."/>
            <person name="Podar M."/>
            <person name="Brandt C.C."/>
            <person name="Teshima H."/>
            <person name="Detter J.C."/>
            <person name="Han C.S."/>
            <person name="Land M.L."/>
            <person name="Lucas S."/>
            <person name="Han J."/>
            <person name="Pennacchio L."/>
            <person name="Nolan M."/>
            <person name="Pitluck S."/>
            <person name="Woyke T."/>
            <person name="Goodwin L."/>
            <person name="Palumbo A.V."/>
            <person name="Elias D.A."/>
        </authorList>
    </citation>
    <scope>NUCLEOTIDE SEQUENCE [LARGE SCALE GENOMIC DNA]</scope>
    <source>
        <strain evidence="1 2">Walvis Bay</strain>
    </source>
</reference>
<protein>
    <submittedName>
        <fullName evidence="1">Uncharacterized protein</fullName>
    </submittedName>
</protein>
<evidence type="ECO:0000313" key="2">
    <source>
        <dbReference type="Proteomes" id="UP000007844"/>
    </source>
</evidence>
<proteinExistence type="predicted"/>
<accession>F3Z238</accession>
<dbReference type="Proteomes" id="UP000007844">
    <property type="component" value="Chromosome"/>
</dbReference>
<evidence type="ECO:0000313" key="1">
    <source>
        <dbReference type="EMBL" id="EGJ51247.1"/>
    </source>
</evidence>
<keyword evidence="2" id="KW-1185">Reference proteome</keyword>
<dbReference type="EMBL" id="CP003221">
    <property type="protein sequence ID" value="EGJ51247.1"/>
    <property type="molecule type" value="Genomic_DNA"/>
</dbReference>